<dbReference type="EMBL" id="QYUR01000002">
    <property type="protein sequence ID" value="RJG13321.1"/>
    <property type="molecule type" value="Genomic_DNA"/>
</dbReference>
<accession>A0A418XLJ5</accession>
<protein>
    <submittedName>
        <fullName evidence="1">Flp family type IVb pilin</fullName>
    </submittedName>
</protein>
<reference evidence="1 2" key="1">
    <citation type="submission" date="2018-09" db="EMBL/GenBank/DDBJ databases">
        <authorList>
            <person name="Zhu H."/>
        </authorList>
    </citation>
    <scope>NUCLEOTIDE SEQUENCE [LARGE SCALE GENOMIC DNA]</scope>
    <source>
        <strain evidence="1 2">K1S02-6</strain>
    </source>
</reference>
<gene>
    <name evidence="1" type="ORF">D3879_08675</name>
</gene>
<sequence>MPMKSLLQRCKVFAKEEESASGIEYANVAVVLVTFSGPISTRVSAIFTAISLNRPGYCGGRFV</sequence>
<keyword evidence="2" id="KW-1185">Reference proteome</keyword>
<dbReference type="AlphaFoldDB" id="A0A418XLJ5"/>
<name>A0A418XLJ5_9PSED</name>
<organism evidence="1 2">
    <name type="scientific">Pseudomonas cavernicola</name>
    <dbReference type="NCBI Taxonomy" id="2320866"/>
    <lineage>
        <taxon>Bacteria</taxon>
        <taxon>Pseudomonadati</taxon>
        <taxon>Pseudomonadota</taxon>
        <taxon>Gammaproteobacteria</taxon>
        <taxon>Pseudomonadales</taxon>
        <taxon>Pseudomonadaceae</taxon>
        <taxon>Pseudomonas</taxon>
    </lineage>
</organism>
<evidence type="ECO:0000313" key="1">
    <source>
        <dbReference type="EMBL" id="RJG13321.1"/>
    </source>
</evidence>
<proteinExistence type="predicted"/>
<dbReference type="RefSeq" id="WP_119953681.1">
    <property type="nucleotide sequence ID" value="NZ_QYUR01000002.1"/>
</dbReference>
<evidence type="ECO:0000313" key="2">
    <source>
        <dbReference type="Proteomes" id="UP000284021"/>
    </source>
</evidence>
<dbReference type="Proteomes" id="UP000284021">
    <property type="component" value="Unassembled WGS sequence"/>
</dbReference>
<comment type="caution">
    <text evidence="1">The sequence shown here is derived from an EMBL/GenBank/DDBJ whole genome shotgun (WGS) entry which is preliminary data.</text>
</comment>